<feature type="domain" description="TauD/TfdA-like" evidence="6">
    <location>
        <begin position="8"/>
        <end position="270"/>
    </location>
</feature>
<dbReference type="SUPFAM" id="SSF51197">
    <property type="entry name" value="Clavaminate synthase-like"/>
    <property type="match status" value="1"/>
</dbReference>
<reference evidence="7 8" key="1">
    <citation type="submission" date="2017-08" db="EMBL/GenBank/DDBJ databases">
        <title>Fine stratification of microbial communities through a metagenomic profile of the photic zone.</title>
        <authorList>
            <person name="Haro-Moreno J.M."/>
            <person name="Lopez-Perez M."/>
            <person name="De La Torre J."/>
            <person name="Picazo A."/>
            <person name="Camacho A."/>
            <person name="Rodriguez-Valera F."/>
        </authorList>
    </citation>
    <scope>NUCLEOTIDE SEQUENCE [LARGE SCALE GENOMIC DNA]</scope>
    <source>
        <strain evidence="7">MED-G24</strain>
    </source>
</reference>
<keyword evidence="5" id="KW-0408">Iron</keyword>
<dbReference type="InterPro" id="IPR051323">
    <property type="entry name" value="AtsK-like"/>
</dbReference>
<dbReference type="GO" id="GO:0046872">
    <property type="term" value="F:metal ion binding"/>
    <property type="evidence" value="ECO:0007669"/>
    <property type="project" value="UniProtKB-KW"/>
</dbReference>
<dbReference type="InterPro" id="IPR042098">
    <property type="entry name" value="TauD-like_sf"/>
</dbReference>
<dbReference type="GO" id="GO:0000908">
    <property type="term" value="F:taurine dioxygenase activity"/>
    <property type="evidence" value="ECO:0007669"/>
    <property type="project" value="TreeGrafter"/>
</dbReference>
<comment type="caution">
    <text evidence="7">The sequence shown here is derived from an EMBL/GenBank/DDBJ whole genome shotgun (WGS) entry which is preliminary data.</text>
</comment>
<dbReference type="PANTHER" id="PTHR30468:SF1">
    <property type="entry name" value="ALPHA-KETOGLUTARATE-DEPENDENT SULFONATE DIOXYGENASE"/>
    <property type="match status" value="1"/>
</dbReference>
<gene>
    <name evidence="7" type="ORF">CNE99_04090</name>
</gene>
<dbReference type="Proteomes" id="UP000219327">
    <property type="component" value="Unassembled WGS sequence"/>
</dbReference>
<evidence type="ECO:0000313" key="8">
    <source>
        <dbReference type="Proteomes" id="UP000219327"/>
    </source>
</evidence>
<keyword evidence="4" id="KW-0560">Oxidoreductase</keyword>
<evidence type="ECO:0000256" key="2">
    <source>
        <dbReference type="ARBA" id="ARBA00022723"/>
    </source>
</evidence>
<evidence type="ECO:0000256" key="4">
    <source>
        <dbReference type="ARBA" id="ARBA00023002"/>
    </source>
</evidence>
<evidence type="ECO:0000313" key="7">
    <source>
        <dbReference type="EMBL" id="PDH40257.1"/>
    </source>
</evidence>
<accession>A0A2A5WVK9</accession>
<dbReference type="AlphaFoldDB" id="A0A2A5WVK9"/>
<dbReference type="GO" id="GO:0006790">
    <property type="term" value="P:sulfur compound metabolic process"/>
    <property type="evidence" value="ECO:0007669"/>
    <property type="project" value="TreeGrafter"/>
</dbReference>
<evidence type="ECO:0000259" key="6">
    <source>
        <dbReference type="Pfam" id="PF02668"/>
    </source>
</evidence>
<protein>
    <submittedName>
        <fullName evidence="7">Taurine dioxygenase</fullName>
    </submittedName>
</protein>
<dbReference type="Gene3D" id="3.60.130.10">
    <property type="entry name" value="Clavaminate synthase-like"/>
    <property type="match status" value="1"/>
</dbReference>
<comment type="similarity">
    <text evidence="1">Belongs to the TfdA dioxygenase family.</text>
</comment>
<evidence type="ECO:0000256" key="1">
    <source>
        <dbReference type="ARBA" id="ARBA00005896"/>
    </source>
</evidence>
<organism evidence="7 8">
    <name type="scientific">OM182 bacterium MED-G24</name>
    <dbReference type="NCBI Taxonomy" id="1986255"/>
    <lineage>
        <taxon>Bacteria</taxon>
        <taxon>Pseudomonadati</taxon>
        <taxon>Pseudomonadota</taxon>
        <taxon>Gammaproteobacteria</taxon>
        <taxon>OMG group</taxon>
        <taxon>OM182 clade</taxon>
    </lineage>
</organism>
<proteinExistence type="inferred from homology"/>
<dbReference type="InterPro" id="IPR003819">
    <property type="entry name" value="TauD/TfdA-like"/>
</dbReference>
<dbReference type="PANTHER" id="PTHR30468">
    <property type="entry name" value="ALPHA-KETOGLUTARATE-DEPENDENT SULFONATE DIOXYGENASE"/>
    <property type="match status" value="1"/>
</dbReference>
<keyword evidence="3 7" id="KW-0223">Dioxygenase</keyword>
<sequence length="277" mass="31969">MTLTSLTIEPLTPGIGAEIPNLDLSEQLTDSVMKELEQALLDWKVLFFRDQTIDVEDQKRVARWFGELDIHPTSAPGAEHAELIRIAEDEKLRAHNDIWHSDVTFKASPPMGSILRALEMPPVGGDTMFADMYAAYEGLDDEIKVKIDNATALHVWPPGWVDIVMKWQNMDRKEFDHRFPNPEHPVVRTHPQTGRRSLFVNAAFTRQIIGMEKSESDELLTFLYIQATVPEYQCRFRWRKNSVAFWDNRCTQHYALADFYPQKRTVERITICGDKPV</sequence>
<evidence type="ECO:0000256" key="3">
    <source>
        <dbReference type="ARBA" id="ARBA00022964"/>
    </source>
</evidence>
<name>A0A2A5WVK9_9GAMM</name>
<dbReference type="EMBL" id="NTKD01000014">
    <property type="protein sequence ID" value="PDH40257.1"/>
    <property type="molecule type" value="Genomic_DNA"/>
</dbReference>
<keyword evidence="2" id="KW-0479">Metal-binding</keyword>
<dbReference type="Pfam" id="PF02668">
    <property type="entry name" value="TauD"/>
    <property type="match status" value="1"/>
</dbReference>
<dbReference type="GO" id="GO:0005737">
    <property type="term" value="C:cytoplasm"/>
    <property type="evidence" value="ECO:0007669"/>
    <property type="project" value="TreeGrafter"/>
</dbReference>
<evidence type="ECO:0000256" key="5">
    <source>
        <dbReference type="ARBA" id="ARBA00023004"/>
    </source>
</evidence>